<keyword evidence="2 4" id="KW-0238">DNA-binding</keyword>
<keyword evidence="3" id="KW-0804">Transcription</keyword>
<dbReference type="OrthoDB" id="3767959at2"/>
<dbReference type="PANTHER" id="PTHR30055">
    <property type="entry name" value="HTH-TYPE TRANSCRIPTIONAL REGULATOR RUTR"/>
    <property type="match status" value="1"/>
</dbReference>
<dbReference type="InterPro" id="IPR001647">
    <property type="entry name" value="HTH_TetR"/>
</dbReference>
<dbReference type="Gene3D" id="1.10.10.60">
    <property type="entry name" value="Homeodomain-like"/>
    <property type="match status" value="2"/>
</dbReference>
<evidence type="ECO:0000256" key="2">
    <source>
        <dbReference type="ARBA" id="ARBA00023125"/>
    </source>
</evidence>
<accession>A0A3N0CHP0</accession>
<dbReference type="GO" id="GO:0000976">
    <property type="term" value="F:transcription cis-regulatory region binding"/>
    <property type="evidence" value="ECO:0007669"/>
    <property type="project" value="TreeGrafter"/>
</dbReference>
<feature type="domain" description="HTH tetR-type" evidence="5">
    <location>
        <begin position="190"/>
        <end position="250"/>
    </location>
</feature>
<reference evidence="6 7" key="1">
    <citation type="submission" date="2018-11" db="EMBL/GenBank/DDBJ databases">
        <authorList>
            <person name="Li F."/>
        </authorList>
    </citation>
    <scope>NUCLEOTIDE SEQUENCE [LARGE SCALE GENOMIC DNA]</scope>
    <source>
        <strain evidence="6 7">Gsoil 097</strain>
    </source>
</reference>
<dbReference type="Pfam" id="PF00440">
    <property type="entry name" value="TetR_N"/>
    <property type="match status" value="2"/>
</dbReference>
<feature type="DNA-binding region" description="H-T-H motif" evidence="4">
    <location>
        <begin position="20"/>
        <end position="39"/>
    </location>
</feature>
<evidence type="ECO:0000259" key="5">
    <source>
        <dbReference type="PROSITE" id="PS50977"/>
    </source>
</evidence>
<dbReference type="EMBL" id="RJSE01000007">
    <property type="protein sequence ID" value="RNL62771.1"/>
    <property type="molecule type" value="Genomic_DNA"/>
</dbReference>
<name>A0A3N0CHP0_9ACTN</name>
<dbReference type="InterPro" id="IPR009057">
    <property type="entry name" value="Homeodomain-like_sf"/>
</dbReference>
<dbReference type="GO" id="GO:0003700">
    <property type="term" value="F:DNA-binding transcription factor activity"/>
    <property type="evidence" value="ECO:0007669"/>
    <property type="project" value="TreeGrafter"/>
</dbReference>
<proteinExistence type="predicted"/>
<protein>
    <submittedName>
        <fullName evidence="6">TetR/AcrR family transcriptional regulator</fullName>
    </submittedName>
</protein>
<feature type="DNA-binding region" description="H-T-H motif" evidence="4">
    <location>
        <begin position="213"/>
        <end position="232"/>
    </location>
</feature>
<organism evidence="6 7">
    <name type="scientific">Nocardioides marmoriginsengisoli</name>
    <dbReference type="NCBI Taxonomy" id="661483"/>
    <lineage>
        <taxon>Bacteria</taxon>
        <taxon>Bacillati</taxon>
        <taxon>Actinomycetota</taxon>
        <taxon>Actinomycetes</taxon>
        <taxon>Propionibacteriales</taxon>
        <taxon>Nocardioidaceae</taxon>
        <taxon>Nocardioides</taxon>
    </lineage>
</organism>
<dbReference type="InterPro" id="IPR050109">
    <property type="entry name" value="HTH-type_TetR-like_transc_reg"/>
</dbReference>
<dbReference type="Gene3D" id="1.10.357.10">
    <property type="entry name" value="Tetracycline Repressor, domain 2"/>
    <property type="match status" value="2"/>
</dbReference>
<evidence type="ECO:0000313" key="7">
    <source>
        <dbReference type="Proteomes" id="UP000267128"/>
    </source>
</evidence>
<feature type="domain" description="HTH tetR-type" evidence="5">
    <location>
        <begin position="1"/>
        <end position="57"/>
    </location>
</feature>
<evidence type="ECO:0000256" key="4">
    <source>
        <dbReference type="PROSITE-ProRule" id="PRU00335"/>
    </source>
</evidence>
<evidence type="ECO:0000313" key="6">
    <source>
        <dbReference type="EMBL" id="RNL62771.1"/>
    </source>
</evidence>
<evidence type="ECO:0000256" key="3">
    <source>
        <dbReference type="ARBA" id="ARBA00023163"/>
    </source>
</evidence>
<dbReference type="PROSITE" id="PS50977">
    <property type="entry name" value="HTH_TETR_2"/>
    <property type="match status" value="2"/>
</dbReference>
<dbReference type="SUPFAM" id="SSF46689">
    <property type="entry name" value="Homeodomain-like"/>
    <property type="match status" value="2"/>
</dbReference>
<evidence type="ECO:0000256" key="1">
    <source>
        <dbReference type="ARBA" id="ARBA00023015"/>
    </source>
</evidence>
<dbReference type="Proteomes" id="UP000267128">
    <property type="component" value="Unassembled WGS sequence"/>
</dbReference>
<gene>
    <name evidence="6" type="ORF">EFK50_13570</name>
</gene>
<sequence>MQIMAAARELFALRGYENVSMTDVAAALGMSASSLYRHIASKQEMLAATVDAALVAVEGATVAALTFEGLCADLADVVMAQSDLWILLRRESLHLDGTDRDVFVDRYQRMIDAARSALSDERPELSSAEADLRARCALACMAAPREQATARSMTAAGIAATALAVGRGGGRPEVTLTRDDLKSATGAWASSRTDELLAAAEGLISRRGYAAVTLEQLGEAAGMSGPSLYHHFANKSSILVALVERAAREMEARRVEALSVPGGPAATLSTLARSYLTFAIAHADLFRVLVNDSVSIPAGAAADLAALRSRQIETWVVMAEALDQRGRAVERAACALSIIDELAAAQTSSWLVASAGGLFSSIQDALGL</sequence>
<dbReference type="AlphaFoldDB" id="A0A3N0CHP0"/>
<keyword evidence="7" id="KW-1185">Reference proteome</keyword>
<comment type="caution">
    <text evidence="6">The sequence shown here is derived from an EMBL/GenBank/DDBJ whole genome shotgun (WGS) entry which is preliminary data.</text>
</comment>
<keyword evidence="1" id="KW-0805">Transcription regulation</keyword>
<dbReference type="PANTHER" id="PTHR30055:SF234">
    <property type="entry name" value="HTH-TYPE TRANSCRIPTIONAL REGULATOR BETI"/>
    <property type="match status" value="1"/>
</dbReference>
<dbReference type="PRINTS" id="PR00455">
    <property type="entry name" value="HTHTETR"/>
</dbReference>